<reference evidence="5" key="1">
    <citation type="journal article" date="2014" name="Int. J. Syst. Evol. Microbiol.">
        <title>Complete genome of a new Firmicutes species belonging to the dominant human colonic microbiota ('Ruminococcus bicirculans') reveals two chromosomes and a selective capacity to utilize plant glucans.</title>
        <authorList>
            <consortium name="NISC Comparative Sequencing Program"/>
            <person name="Wegmann U."/>
            <person name="Louis P."/>
            <person name="Goesmann A."/>
            <person name="Henrissat B."/>
            <person name="Duncan S.H."/>
            <person name="Flint H.J."/>
        </authorList>
    </citation>
    <scope>NUCLEOTIDE SEQUENCE</scope>
    <source>
        <strain evidence="5">CGMCC 1.15644</strain>
    </source>
</reference>
<dbReference type="GO" id="GO:0005840">
    <property type="term" value="C:ribosome"/>
    <property type="evidence" value="ECO:0007669"/>
    <property type="project" value="UniProtKB-KW"/>
</dbReference>
<evidence type="ECO:0000256" key="1">
    <source>
        <dbReference type="ARBA" id="ARBA00022980"/>
    </source>
</evidence>
<evidence type="ECO:0000256" key="4">
    <source>
        <dbReference type="SAM" id="SignalP"/>
    </source>
</evidence>
<reference evidence="5" key="4">
    <citation type="submission" date="2024-05" db="EMBL/GenBank/DDBJ databases">
        <authorList>
            <person name="Sun Q."/>
            <person name="Zhou Y."/>
        </authorList>
    </citation>
    <scope>NUCLEOTIDE SEQUENCE</scope>
    <source>
        <strain evidence="5">CGMCC 1.15644</strain>
    </source>
</reference>
<reference evidence="8" key="2">
    <citation type="journal article" date="2019" name="Int. J. Syst. Evol. Microbiol.">
        <title>The Global Catalogue of Microorganisms (GCM) 10K type strain sequencing project: providing services to taxonomists for standard genome sequencing and annotation.</title>
        <authorList>
            <consortium name="The Broad Institute Genomics Platform"/>
            <consortium name="The Broad Institute Genome Sequencing Center for Infectious Disease"/>
            <person name="Wu L."/>
            <person name="Ma J."/>
        </authorList>
    </citation>
    <scope>NUCLEOTIDE SEQUENCE [LARGE SCALE GENOMIC DNA]</scope>
    <source>
        <strain evidence="8">CGMCC 1.15644</strain>
    </source>
</reference>
<feature type="signal peptide" evidence="4">
    <location>
        <begin position="1"/>
        <end position="20"/>
    </location>
</feature>
<name>A0A4R2HFE4_9SPHI</name>
<dbReference type="AlphaFoldDB" id="A0A4R2HFE4"/>
<dbReference type="OrthoDB" id="760148at2"/>
<feature type="chain" id="PRO_5020688287" description="50S ribosomal protein L15" evidence="4">
    <location>
        <begin position="21"/>
        <end position="229"/>
    </location>
</feature>
<keyword evidence="2" id="KW-0687">Ribonucleoprotein</keyword>
<evidence type="ECO:0000313" key="6">
    <source>
        <dbReference type="EMBL" id="TCO27249.1"/>
    </source>
</evidence>
<evidence type="ECO:0000256" key="3">
    <source>
        <dbReference type="ARBA" id="ARBA00035497"/>
    </source>
</evidence>
<keyword evidence="4" id="KW-0732">Signal</keyword>
<dbReference type="Proteomes" id="UP000295684">
    <property type="component" value="Unassembled WGS sequence"/>
</dbReference>
<reference evidence="6 7" key="3">
    <citation type="submission" date="2019-03" db="EMBL/GenBank/DDBJ databases">
        <title>Genomic Encyclopedia of Type Strains, Phase IV (KMG-IV): sequencing the most valuable type-strain genomes for metagenomic binning, comparative biology and taxonomic classification.</title>
        <authorList>
            <person name="Goeker M."/>
        </authorList>
    </citation>
    <scope>NUCLEOTIDE SEQUENCE [LARGE SCALE GENOMIC DNA]</scope>
    <source>
        <strain evidence="6 7">DSM 103236</strain>
    </source>
</reference>
<evidence type="ECO:0000256" key="2">
    <source>
        <dbReference type="ARBA" id="ARBA00023274"/>
    </source>
</evidence>
<gene>
    <name evidence="6" type="ORF">EV200_103583</name>
    <name evidence="5" type="ORF">GCM10011413_28200</name>
</gene>
<accession>A0A4R2HFE4</accession>
<comment type="caution">
    <text evidence="6">The sequence shown here is derived from an EMBL/GenBank/DDBJ whole genome shotgun (WGS) entry which is preliminary data.</text>
</comment>
<dbReference type="Proteomes" id="UP000622648">
    <property type="component" value="Unassembled WGS sequence"/>
</dbReference>
<evidence type="ECO:0000313" key="5">
    <source>
        <dbReference type="EMBL" id="GGE60142.1"/>
    </source>
</evidence>
<proteinExistence type="predicted"/>
<organism evidence="6 7">
    <name type="scientific">Pedobacter psychrotolerans</name>
    <dbReference type="NCBI Taxonomy" id="1843235"/>
    <lineage>
        <taxon>Bacteria</taxon>
        <taxon>Pseudomonadati</taxon>
        <taxon>Bacteroidota</taxon>
        <taxon>Sphingobacteriia</taxon>
        <taxon>Sphingobacteriales</taxon>
        <taxon>Sphingobacteriaceae</taxon>
        <taxon>Pedobacter</taxon>
    </lineage>
</organism>
<keyword evidence="1" id="KW-0689">Ribosomal protein</keyword>
<dbReference type="RefSeq" id="WP_132531988.1">
    <property type="nucleotide sequence ID" value="NZ_BMJO01000004.1"/>
</dbReference>
<evidence type="ECO:0000313" key="7">
    <source>
        <dbReference type="Proteomes" id="UP000295684"/>
    </source>
</evidence>
<sequence>MMKFLFAVSLFLFSIIHLSAQDFIVKNNDDVIRGTIKGTDYFSVLISSNDESDVVLPAKDVKNFFWNGNAFLSKGFANGKNFEYRFVKVIELGAVNLYSFGGGDLVPAAKDRKVRFRPSVGIGAGTGGFGGMGMGGGISIGGGGSARREKPAGAPAVRYFIEKAGSGPLQEVLMKAVTDEDKKPAVKAVLLQKLGDQPALKSKIEMATNLNSKDVVEWVKEYNTTGSGL</sequence>
<dbReference type="InterPro" id="IPR036227">
    <property type="entry name" value="Ribosomal_uL15/eL18_sf"/>
</dbReference>
<keyword evidence="8" id="KW-1185">Reference proteome</keyword>
<dbReference type="EMBL" id="SLWO01000003">
    <property type="protein sequence ID" value="TCO27249.1"/>
    <property type="molecule type" value="Genomic_DNA"/>
</dbReference>
<dbReference type="EMBL" id="BMJO01000004">
    <property type="protein sequence ID" value="GGE60142.1"/>
    <property type="molecule type" value="Genomic_DNA"/>
</dbReference>
<evidence type="ECO:0000313" key="8">
    <source>
        <dbReference type="Proteomes" id="UP000622648"/>
    </source>
</evidence>
<protein>
    <recommendedName>
        <fullName evidence="3">50S ribosomal protein L15</fullName>
    </recommendedName>
</protein>
<dbReference type="GO" id="GO:1990904">
    <property type="term" value="C:ribonucleoprotein complex"/>
    <property type="evidence" value="ECO:0007669"/>
    <property type="project" value="UniProtKB-KW"/>
</dbReference>
<dbReference type="SUPFAM" id="SSF52080">
    <property type="entry name" value="Ribosomal proteins L15p and L18e"/>
    <property type="match status" value="1"/>
</dbReference>